<dbReference type="PROSITE" id="PS50932">
    <property type="entry name" value="HTH_LACI_2"/>
    <property type="match status" value="1"/>
</dbReference>
<dbReference type="Pfam" id="PF13377">
    <property type="entry name" value="Peripla_BP_3"/>
    <property type="match status" value="1"/>
</dbReference>
<comment type="caution">
    <text evidence="6">The sequence shown here is derived from an EMBL/GenBank/DDBJ whole genome shotgun (WGS) entry which is preliminary data.</text>
</comment>
<dbReference type="EMBL" id="QRDZ01000007">
    <property type="protein sequence ID" value="RED83905.1"/>
    <property type="molecule type" value="Genomic_DNA"/>
</dbReference>
<name>A0A3D9KCR6_9BACL</name>
<dbReference type="RefSeq" id="WP_116060548.1">
    <property type="nucleotide sequence ID" value="NZ_QRDZ01000007.1"/>
</dbReference>
<dbReference type="SUPFAM" id="SSF47413">
    <property type="entry name" value="lambda repressor-like DNA-binding domains"/>
    <property type="match status" value="1"/>
</dbReference>
<dbReference type="InterPro" id="IPR028082">
    <property type="entry name" value="Peripla_BP_I"/>
</dbReference>
<dbReference type="SMART" id="SM00354">
    <property type="entry name" value="HTH_LACI"/>
    <property type="match status" value="1"/>
</dbReference>
<dbReference type="Proteomes" id="UP000256977">
    <property type="component" value="Unassembled WGS sequence"/>
</dbReference>
<accession>A0A3D9KCR6</accession>
<evidence type="ECO:0000256" key="1">
    <source>
        <dbReference type="ARBA" id="ARBA00022491"/>
    </source>
</evidence>
<dbReference type="GO" id="GO:0003700">
    <property type="term" value="F:DNA-binding transcription factor activity"/>
    <property type="evidence" value="ECO:0007669"/>
    <property type="project" value="TreeGrafter"/>
</dbReference>
<evidence type="ECO:0000256" key="3">
    <source>
        <dbReference type="ARBA" id="ARBA00023125"/>
    </source>
</evidence>
<dbReference type="InterPro" id="IPR000843">
    <property type="entry name" value="HTH_LacI"/>
</dbReference>
<evidence type="ECO:0000313" key="6">
    <source>
        <dbReference type="EMBL" id="RED83905.1"/>
    </source>
</evidence>
<keyword evidence="1" id="KW-0678">Repressor</keyword>
<dbReference type="SUPFAM" id="SSF53822">
    <property type="entry name" value="Periplasmic binding protein-like I"/>
    <property type="match status" value="1"/>
</dbReference>
<organism evidence="6 7">
    <name type="scientific">Cohnella phaseoli</name>
    <dbReference type="NCBI Taxonomy" id="456490"/>
    <lineage>
        <taxon>Bacteria</taxon>
        <taxon>Bacillati</taxon>
        <taxon>Bacillota</taxon>
        <taxon>Bacilli</taxon>
        <taxon>Bacillales</taxon>
        <taxon>Paenibacillaceae</taxon>
        <taxon>Cohnella</taxon>
    </lineage>
</organism>
<sequence>MAKKVTLLDISKQLGLSTAAVSKALRGLDGISPETRKAVMDTAIKLGYKDFAESAPALSTSHTSQSGRVLFVVDPRFMTEAHTMASYFFIDKTLKELGFQSSLQALSVSGEMTDEAVFRDKDVVALFLFGRISAKSVERMVGLNKPIILLDHEFPYAEIDSVMVDHYEGAFLAVRHFVQNGHIRIGYIGDNKLSPGFLARYRGFCDALDFWGLERRSEYMYDVHFADSFGDIHFDIIPSKLDYGNLPSAFFCANDPIAFVVNHALTAQGIRTPDDVSIIGFDNLESCQWQSPPISSLDYQREQVAIQAVNLMLWRMDHPDAPRNKIMVKPELVVRKSVAPPAIK</sequence>
<protein>
    <submittedName>
        <fullName evidence="6">LacI family transcriptional regulator</fullName>
    </submittedName>
</protein>
<dbReference type="AlphaFoldDB" id="A0A3D9KCR6"/>
<proteinExistence type="predicted"/>
<dbReference type="InterPro" id="IPR046335">
    <property type="entry name" value="LacI/GalR-like_sensor"/>
</dbReference>
<evidence type="ECO:0000256" key="2">
    <source>
        <dbReference type="ARBA" id="ARBA00023015"/>
    </source>
</evidence>
<gene>
    <name evidence="6" type="ORF">DFP98_10711</name>
</gene>
<evidence type="ECO:0000259" key="5">
    <source>
        <dbReference type="PROSITE" id="PS50932"/>
    </source>
</evidence>
<evidence type="ECO:0000313" key="7">
    <source>
        <dbReference type="Proteomes" id="UP000256977"/>
    </source>
</evidence>
<keyword evidence="4" id="KW-0804">Transcription</keyword>
<dbReference type="OrthoDB" id="2026446at2"/>
<dbReference type="Gene3D" id="1.10.260.40">
    <property type="entry name" value="lambda repressor-like DNA-binding domains"/>
    <property type="match status" value="1"/>
</dbReference>
<dbReference type="Gene3D" id="3.40.50.2300">
    <property type="match status" value="2"/>
</dbReference>
<keyword evidence="2" id="KW-0805">Transcription regulation</keyword>
<reference evidence="6 7" key="1">
    <citation type="submission" date="2018-07" db="EMBL/GenBank/DDBJ databases">
        <title>Genomic Encyclopedia of Type Strains, Phase III (KMG-III): the genomes of soil and plant-associated and newly described type strains.</title>
        <authorList>
            <person name="Whitman W."/>
        </authorList>
    </citation>
    <scope>NUCLEOTIDE SEQUENCE [LARGE SCALE GENOMIC DNA]</scope>
    <source>
        <strain evidence="6 7">CECT 7287</strain>
    </source>
</reference>
<evidence type="ECO:0000256" key="4">
    <source>
        <dbReference type="ARBA" id="ARBA00023163"/>
    </source>
</evidence>
<dbReference type="GO" id="GO:0000976">
    <property type="term" value="F:transcription cis-regulatory region binding"/>
    <property type="evidence" value="ECO:0007669"/>
    <property type="project" value="TreeGrafter"/>
</dbReference>
<dbReference type="CDD" id="cd01392">
    <property type="entry name" value="HTH_LacI"/>
    <property type="match status" value="1"/>
</dbReference>
<keyword evidence="7" id="KW-1185">Reference proteome</keyword>
<dbReference type="PANTHER" id="PTHR30146:SF148">
    <property type="entry name" value="HTH-TYPE TRANSCRIPTIONAL REPRESSOR PURR-RELATED"/>
    <property type="match status" value="1"/>
</dbReference>
<keyword evidence="3" id="KW-0238">DNA-binding</keyword>
<dbReference type="PANTHER" id="PTHR30146">
    <property type="entry name" value="LACI-RELATED TRANSCRIPTIONAL REPRESSOR"/>
    <property type="match status" value="1"/>
</dbReference>
<dbReference type="InterPro" id="IPR010982">
    <property type="entry name" value="Lambda_DNA-bd_dom_sf"/>
</dbReference>
<feature type="domain" description="HTH lacI-type" evidence="5">
    <location>
        <begin position="5"/>
        <end position="60"/>
    </location>
</feature>